<dbReference type="SUPFAM" id="SSF48179">
    <property type="entry name" value="6-phosphogluconate dehydrogenase C-terminal domain-like"/>
    <property type="match status" value="1"/>
</dbReference>
<dbReference type="PIRSF" id="PIRSF000103">
    <property type="entry name" value="HIBADH"/>
    <property type="match status" value="1"/>
</dbReference>
<feature type="domain" description="3-hydroxyisobutyrate dehydrogenase-like NAD-binding" evidence="5">
    <location>
        <begin position="164"/>
        <end position="283"/>
    </location>
</feature>
<dbReference type="InterPro" id="IPR006115">
    <property type="entry name" value="6PGDH_NADP-bd"/>
</dbReference>
<dbReference type="Pfam" id="PF14833">
    <property type="entry name" value="NAD_binding_11"/>
    <property type="match status" value="1"/>
</dbReference>
<evidence type="ECO:0000313" key="6">
    <source>
        <dbReference type="EMBL" id="GGC79728.1"/>
    </source>
</evidence>
<evidence type="ECO:0000259" key="5">
    <source>
        <dbReference type="Pfam" id="PF14833"/>
    </source>
</evidence>
<feature type="domain" description="6-phosphogluconate dehydrogenase NADP-binding" evidence="4">
    <location>
        <begin position="2"/>
        <end position="161"/>
    </location>
</feature>
<dbReference type="Gene3D" id="1.10.1040.10">
    <property type="entry name" value="N-(1-d-carboxylethyl)-l-norvaline Dehydrogenase, domain 2"/>
    <property type="match status" value="1"/>
</dbReference>
<organism evidence="6 7">
    <name type="scientific">Thalassobacillus devorans</name>
    <dbReference type="NCBI Taxonomy" id="279813"/>
    <lineage>
        <taxon>Bacteria</taxon>
        <taxon>Bacillati</taxon>
        <taxon>Bacillota</taxon>
        <taxon>Bacilli</taxon>
        <taxon>Bacillales</taxon>
        <taxon>Bacillaceae</taxon>
        <taxon>Thalassobacillus</taxon>
    </lineage>
</organism>
<keyword evidence="7" id="KW-1185">Reference proteome</keyword>
<evidence type="ECO:0000256" key="2">
    <source>
        <dbReference type="ARBA" id="ARBA00023002"/>
    </source>
</evidence>
<dbReference type="EMBL" id="BMCJ01000001">
    <property type="protein sequence ID" value="GGC79728.1"/>
    <property type="molecule type" value="Genomic_DNA"/>
</dbReference>
<protein>
    <submittedName>
        <fullName evidence="6">Oxidoreductase YkwC</fullName>
    </submittedName>
</protein>
<dbReference type="PANTHER" id="PTHR43060">
    <property type="entry name" value="3-HYDROXYISOBUTYRATE DEHYDROGENASE-LIKE 1, MITOCHONDRIAL-RELATED"/>
    <property type="match status" value="1"/>
</dbReference>
<reference evidence="7" key="1">
    <citation type="journal article" date="2019" name="Int. J. Syst. Evol. Microbiol.">
        <title>The Global Catalogue of Microorganisms (GCM) 10K type strain sequencing project: providing services to taxonomists for standard genome sequencing and annotation.</title>
        <authorList>
            <consortium name="The Broad Institute Genomics Platform"/>
            <consortium name="The Broad Institute Genome Sequencing Center for Infectious Disease"/>
            <person name="Wu L."/>
            <person name="Ma J."/>
        </authorList>
    </citation>
    <scope>NUCLEOTIDE SEQUENCE [LARGE SCALE GENOMIC DNA]</scope>
    <source>
        <strain evidence="7">CCM 7282</strain>
    </source>
</reference>
<evidence type="ECO:0000313" key="7">
    <source>
        <dbReference type="Proteomes" id="UP000619534"/>
    </source>
</evidence>
<sequence length="285" mass="30436">MNIGFIGTGVMGKGMIGQLLSKGYEVCIHTRTKSKAESLIEAGAEWCNNVADLAEKSDTIITIVGYPYDVKQVYFEENGLLDNVREGMHLIDMTTSTPSLAEEIAKAASEKGAEALDAPVSGGDIGAREGKLSIMVGGSEQAFATVKPIFEAMGTNIVYQGQAGAGQHTKMCNQIAIASNMLGVAEAVVYAEKSGLSPENVLKSISTGAAGSWSLSNLAPRMIGGDFAPGFYIKHFVKDLRIAIEEADRMGLELPGLKLSESIYERLVELGYEDNGTQAVYNFYK</sequence>
<dbReference type="InterPro" id="IPR013328">
    <property type="entry name" value="6PGD_dom2"/>
</dbReference>
<dbReference type="InterPro" id="IPR008927">
    <property type="entry name" value="6-PGluconate_DH-like_C_sf"/>
</dbReference>
<dbReference type="PANTHER" id="PTHR43060:SF15">
    <property type="entry name" value="3-HYDROXYISOBUTYRATE DEHYDROGENASE-LIKE 1, MITOCHONDRIAL-RELATED"/>
    <property type="match status" value="1"/>
</dbReference>
<comment type="caution">
    <text evidence="6">The sequence shown here is derived from an EMBL/GenBank/DDBJ whole genome shotgun (WGS) entry which is preliminary data.</text>
</comment>
<proteinExistence type="inferred from homology"/>
<dbReference type="InterPro" id="IPR029154">
    <property type="entry name" value="HIBADH-like_NADP-bd"/>
</dbReference>
<dbReference type="RefSeq" id="WP_148350108.1">
    <property type="nucleotide sequence ID" value="NZ_BMCJ01000001.1"/>
</dbReference>
<dbReference type="Pfam" id="PF03446">
    <property type="entry name" value="NAD_binding_2"/>
    <property type="match status" value="1"/>
</dbReference>
<accession>A0ABQ1NKW3</accession>
<evidence type="ECO:0000256" key="3">
    <source>
        <dbReference type="ARBA" id="ARBA00023027"/>
    </source>
</evidence>
<evidence type="ECO:0000259" key="4">
    <source>
        <dbReference type="Pfam" id="PF03446"/>
    </source>
</evidence>
<gene>
    <name evidence="6" type="primary">ykwC</name>
    <name evidence="6" type="ORF">GCM10007216_07780</name>
</gene>
<name>A0ABQ1NKW3_9BACI</name>
<keyword evidence="3" id="KW-0520">NAD</keyword>
<comment type="similarity">
    <text evidence="1">Belongs to the HIBADH-related family.</text>
</comment>
<dbReference type="SUPFAM" id="SSF51735">
    <property type="entry name" value="NAD(P)-binding Rossmann-fold domains"/>
    <property type="match status" value="1"/>
</dbReference>
<dbReference type="Proteomes" id="UP000619534">
    <property type="component" value="Unassembled WGS sequence"/>
</dbReference>
<dbReference type="InterPro" id="IPR036291">
    <property type="entry name" value="NAD(P)-bd_dom_sf"/>
</dbReference>
<keyword evidence="2" id="KW-0560">Oxidoreductase</keyword>
<evidence type="ECO:0000256" key="1">
    <source>
        <dbReference type="ARBA" id="ARBA00009080"/>
    </source>
</evidence>
<dbReference type="InterPro" id="IPR015815">
    <property type="entry name" value="HIBADH-related"/>
</dbReference>
<dbReference type="Gene3D" id="3.40.50.720">
    <property type="entry name" value="NAD(P)-binding Rossmann-like Domain"/>
    <property type="match status" value="1"/>
</dbReference>